<protein>
    <recommendedName>
        <fullName evidence="3">PH domain-containing protein</fullName>
    </recommendedName>
</protein>
<keyword evidence="5" id="KW-1185">Reference proteome</keyword>
<evidence type="ECO:0000313" key="4">
    <source>
        <dbReference type="EMBL" id="CCD24368.1"/>
    </source>
</evidence>
<accession>G0W9A7</accession>
<dbReference type="InterPro" id="IPR052007">
    <property type="entry name" value="Bud4"/>
</dbReference>
<dbReference type="OrthoDB" id="2123378at2759"/>
<dbReference type="Gene3D" id="2.30.29.30">
    <property type="entry name" value="Pleckstrin-homology domain (PH domain)/Phosphotyrosine-binding domain (PTB)"/>
    <property type="match status" value="1"/>
</dbReference>
<proteinExistence type="predicted"/>
<dbReference type="SMART" id="SM00233">
    <property type="entry name" value="PH"/>
    <property type="match status" value="1"/>
</dbReference>
<dbReference type="Pfam" id="PF00169">
    <property type="entry name" value="PH"/>
    <property type="match status" value="1"/>
</dbReference>
<dbReference type="OMA" id="LMGECFQ"/>
<evidence type="ECO:0000256" key="1">
    <source>
        <dbReference type="ARBA" id="ARBA00022618"/>
    </source>
</evidence>
<dbReference type="InterPro" id="IPR001849">
    <property type="entry name" value="PH_domain"/>
</dbReference>
<reference evidence="4 5" key="1">
    <citation type="journal article" date="2011" name="Proc. Natl. Acad. Sci. U.S.A.">
        <title>Evolutionary erosion of yeast sex chromosomes by mating-type switching accidents.</title>
        <authorList>
            <person name="Gordon J.L."/>
            <person name="Armisen D."/>
            <person name="Proux-Wera E."/>
            <person name="Oheigeartaigh S.S."/>
            <person name="Byrne K.P."/>
            <person name="Wolfe K.H."/>
        </authorList>
    </citation>
    <scope>NUCLEOTIDE SEQUENCE [LARGE SCALE GENOMIC DNA]</scope>
    <source>
        <strain evidence="5">ATCC 10597 / BCRC 20456 / CBS 421 / NBRC 0211 / NRRL Y-12639</strain>
    </source>
</reference>
<evidence type="ECO:0000259" key="3">
    <source>
        <dbReference type="PROSITE" id="PS50003"/>
    </source>
</evidence>
<dbReference type="GO" id="GO:0000142">
    <property type="term" value="C:cellular bud neck contractile ring"/>
    <property type="evidence" value="ECO:0007669"/>
    <property type="project" value="TreeGrafter"/>
</dbReference>
<dbReference type="SUPFAM" id="SSF50729">
    <property type="entry name" value="PH domain-like"/>
    <property type="match status" value="1"/>
</dbReference>
<dbReference type="STRING" id="1071378.G0W9A7"/>
<dbReference type="eggNOG" id="ENOG502REBM">
    <property type="taxonomic scope" value="Eukaryota"/>
</dbReference>
<keyword evidence="1" id="KW-0132">Cell division</keyword>
<dbReference type="PROSITE" id="PS50003">
    <property type="entry name" value="PH_DOMAIN"/>
    <property type="match status" value="1"/>
</dbReference>
<feature type="domain" description="PH" evidence="3">
    <location>
        <begin position="1201"/>
        <end position="1311"/>
    </location>
</feature>
<dbReference type="GO" id="GO:0007120">
    <property type="term" value="P:axial cellular bud site selection"/>
    <property type="evidence" value="ECO:0007669"/>
    <property type="project" value="TreeGrafter"/>
</dbReference>
<organism evidence="4 5">
    <name type="scientific">Naumovozyma dairenensis (strain ATCC 10597 / BCRC 20456 / CBS 421 / NBRC 0211 / NRRL Y-12639)</name>
    <name type="common">Saccharomyces dairenensis</name>
    <dbReference type="NCBI Taxonomy" id="1071378"/>
    <lineage>
        <taxon>Eukaryota</taxon>
        <taxon>Fungi</taxon>
        <taxon>Dikarya</taxon>
        <taxon>Ascomycota</taxon>
        <taxon>Saccharomycotina</taxon>
        <taxon>Saccharomycetes</taxon>
        <taxon>Saccharomycetales</taxon>
        <taxon>Saccharomycetaceae</taxon>
        <taxon>Naumovozyma</taxon>
    </lineage>
</organism>
<dbReference type="EMBL" id="HE580270">
    <property type="protein sequence ID" value="CCD24368.1"/>
    <property type="molecule type" value="Genomic_DNA"/>
</dbReference>
<name>G0W9A7_NAUDC</name>
<dbReference type="CDD" id="cd13278">
    <property type="entry name" value="PH_Bud4"/>
    <property type="match status" value="1"/>
</dbReference>
<dbReference type="GO" id="GO:0097271">
    <property type="term" value="P:protein localization to bud neck"/>
    <property type="evidence" value="ECO:0007669"/>
    <property type="project" value="TreeGrafter"/>
</dbReference>
<dbReference type="GO" id="GO:0005525">
    <property type="term" value="F:GTP binding"/>
    <property type="evidence" value="ECO:0007669"/>
    <property type="project" value="TreeGrafter"/>
</dbReference>
<dbReference type="PANTHER" id="PTHR36100">
    <property type="entry name" value="BUD SITE SELECTION PROTEIN 4"/>
    <property type="match status" value="1"/>
</dbReference>
<dbReference type="KEGG" id="ndi:NDAI_0D00540"/>
<evidence type="ECO:0000256" key="2">
    <source>
        <dbReference type="ARBA" id="ARBA00023306"/>
    </source>
</evidence>
<gene>
    <name evidence="4" type="primary">NDAI0D00540</name>
    <name evidence="4" type="ordered locus">NDAI_0D00540</name>
</gene>
<dbReference type="InterPro" id="IPR011993">
    <property type="entry name" value="PH-like_dom_sf"/>
</dbReference>
<dbReference type="PANTHER" id="PTHR36100:SF1">
    <property type="entry name" value="BUD SITE SELECTION PROTEIN 4"/>
    <property type="match status" value="1"/>
</dbReference>
<dbReference type="GeneID" id="11494922"/>
<evidence type="ECO:0000313" key="5">
    <source>
        <dbReference type="Proteomes" id="UP000000689"/>
    </source>
</evidence>
<dbReference type="Proteomes" id="UP000000689">
    <property type="component" value="Chromosome 4"/>
</dbReference>
<keyword evidence="2" id="KW-0131">Cell cycle</keyword>
<sequence length="1334" mass="153076">MSEIDPEETVESLMKEIEHDMEVAKEKFNEQFQVETKDSNILFNALKNEDTNLNTINEDDNNDESELFIPLHDTSREPLCELKSPLRMNNSNSVPSIHSSPLRMKQMIEEHYGADDRTLQTFSPTKDILYIMKGTKPLLSSSTSNGQLISELELNILNDDDSDPSYLLENNSNLMDEDDDVSFIERSPQRIHFPSKIPIINTMTINTFSKSNLEDENDVNSSGIADSSYSIDIDDNNSDNHVHLVTKKYKLGNQECNNDMTSLEEIQNHSISTQHSPTMSAYVEELDILDTSSLHISNVGDNELLNEHITSDNSILPNIASDLPRLSSPHDERREEEENCAYLSGPEFVDTLIDCVSIVASKDEEEKLEYGYNSGPDFNDRMINTVDIISTGSIEENKTESVFLMDNDHELKIKTKRTNLSLSNDIDKLAVNSEIDNPDINEPKIEVKIAENNQSLRYLQKSEEQDIIDLERKPEKKQVKIPKLVKNYLEKINFEDRKQSKIKEILQDEEFPKQKAIRTPVPKVEERKTTPLLQFNTTFSPLLPVIPVLEKLIQDDPFSEPVPHETALPPYPNSKFSKVTPPTTYIHIWHQQESYPPLTNPTSITSKRTISPTSSYNSNFSQVSSASTKLTVGSTVNTSNNNYAASPPLTPTIHQSLTATNFKFKPKLATRPRRIMLDPMRRNTIKSKKIQERINESKSFKPNLSYPERFYEEQDYSIGDDIYEKEEEEEEEESSHAAILQNLKPKNFKVWNEYFNKDHEDDGVNKYDSIAPEVIQKLLKDESFLDGDYDDNTLAVAHSIKGREYEDKNKSADMNLNIGLGILRTPVKCVSVDEGLSFKGYEPSISDNDDYENSKNNNDNAVEMSIHTPKSNSINGDIHSFERMNPSQNHIHSPFKVVSPKKNSKGMNVSQDIISLREENQEINTIHDDDIAAPAQTKENDKTKDAFDECTSKEIGKRNKDEATAEMTDLGVLYVTIKKITNIRLSNILQHKGKYCIEFDNGTNMFTTPWEIMPSDGNLMFGKEFEIPLKLDRETMKPLDIELQITLKIKYMKLENELVEIVEKVPIAKKKKLPFAKTKYQMIKRYVSRPTRYDDWGNLFAEDGSFGQTKVRINETNLKRCEFIKCNENFDMINRWAKGLTSKDSAGGYHPIHVPSRAPPYSIGNIELEMCYLKRSSSLERFPKSLDLAQDILKKIREQESINKEGYLLQEGGDVTGIFQRRYFKLNGIEMIGYHEITQEPKVNINLLKVIDVINIDDTVTEANKRIFTDSVLMGECFQLVFDDGEIITFNVEANYKERKDWYRKIKKVVELNTLRQPWIKQFNENSKIEKIFR</sequence>
<dbReference type="HOGENOM" id="CLU_258844_0_0_1"/>
<dbReference type="RefSeq" id="XP_003669611.1">
    <property type="nucleotide sequence ID" value="XM_003669563.1"/>
</dbReference>